<evidence type="ECO:0000256" key="4">
    <source>
        <dbReference type="ARBA" id="ARBA00022989"/>
    </source>
</evidence>
<feature type="domain" description="Protein root UVB sensitive/RUS" evidence="6">
    <location>
        <begin position="45"/>
        <end position="273"/>
    </location>
</feature>
<organism evidence="7 8">
    <name type="scientific">Botryotinia convoluta</name>
    <dbReference type="NCBI Taxonomy" id="54673"/>
    <lineage>
        <taxon>Eukaryota</taxon>
        <taxon>Fungi</taxon>
        <taxon>Dikarya</taxon>
        <taxon>Ascomycota</taxon>
        <taxon>Pezizomycotina</taxon>
        <taxon>Leotiomycetes</taxon>
        <taxon>Helotiales</taxon>
        <taxon>Sclerotiniaceae</taxon>
        <taxon>Botryotinia</taxon>
    </lineage>
</organism>
<comment type="similarity">
    <text evidence="2">Belongs to the RUS1 family.</text>
</comment>
<reference evidence="7 8" key="1">
    <citation type="submission" date="2017-12" db="EMBL/GenBank/DDBJ databases">
        <title>Comparative genomics of Botrytis spp.</title>
        <authorList>
            <person name="Valero-Jimenez C.A."/>
            <person name="Tapia P."/>
            <person name="Veloso J."/>
            <person name="Silva-Moreno E."/>
            <person name="Staats M."/>
            <person name="Valdes J.H."/>
            <person name="Van Kan J.A.L."/>
        </authorList>
    </citation>
    <scope>NUCLEOTIDE SEQUENCE [LARGE SCALE GENOMIC DNA]</scope>
    <source>
        <strain evidence="7 8">MUCL11595</strain>
    </source>
</reference>
<dbReference type="OrthoDB" id="364779at2759"/>
<dbReference type="Pfam" id="PF04884">
    <property type="entry name" value="UVB_sens_prot"/>
    <property type="match status" value="1"/>
</dbReference>
<dbReference type="AlphaFoldDB" id="A0A4Z1HJK7"/>
<dbReference type="InterPro" id="IPR006968">
    <property type="entry name" value="RUS_fam"/>
</dbReference>
<evidence type="ECO:0000256" key="3">
    <source>
        <dbReference type="ARBA" id="ARBA00022692"/>
    </source>
</evidence>
<evidence type="ECO:0000313" key="7">
    <source>
        <dbReference type="EMBL" id="TGO45223.1"/>
    </source>
</evidence>
<sequence length="463" mass="50547">MSGSEEIKEINQSGKLIATYIRSHTTGTSGTKFDRIDVDIPKGPSTWVMSLVGAFMPVGYPDSVTEDYTAWAFASTIAGLLASRAVLQGLGVGDSSASATHAVLLSILQESAGRISTILFAHRLGSALEPECKKYRLMADIFNDAAMILDCISPAFPKIPRVFLLSASSVCKSLCGVAAGSSKASLSAHFAKMGNLAELNAKDASQETLISLLGMLVGTFVVSKISSQVATWIALLTLLSIHLGTNYMAVRSVTMRTLNRQRANLVISSFLTNTEYEKSKTALPSPREISLQERVFEREGAIRNIQGTVLAYCKVGASLQELLSSISTPTTSGSYAEPDSILTSLLSIYKTQGYIMWYSRSRHTFLVVLKEGTAPKVQLDAWFHAIFAVTFGNGKMRESKNTRMDNQSILSWMRNSLEESEKWRAETEFYRELERKGWDLNTAAIEVRAGTRLVVSGGEERGE</sequence>
<dbReference type="PANTHER" id="PTHR12770:SF31">
    <property type="entry name" value="RUS FAMILY MEMBER 1"/>
    <property type="match status" value="1"/>
</dbReference>
<keyword evidence="3" id="KW-0812">Transmembrane</keyword>
<keyword evidence="4" id="KW-1133">Transmembrane helix</keyword>
<dbReference type="GO" id="GO:0016020">
    <property type="term" value="C:membrane"/>
    <property type="evidence" value="ECO:0007669"/>
    <property type="project" value="UniProtKB-SubCell"/>
</dbReference>
<name>A0A4Z1HJK7_9HELO</name>
<keyword evidence="5" id="KW-0472">Membrane</keyword>
<protein>
    <recommendedName>
        <fullName evidence="6">Protein root UVB sensitive/RUS domain-containing protein</fullName>
    </recommendedName>
</protein>
<dbReference type="EMBL" id="PQXN01000409">
    <property type="protein sequence ID" value="TGO45223.1"/>
    <property type="molecule type" value="Genomic_DNA"/>
</dbReference>
<evidence type="ECO:0000256" key="2">
    <source>
        <dbReference type="ARBA" id="ARBA00007558"/>
    </source>
</evidence>
<evidence type="ECO:0000256" key="5">
    <source>
        <dbReference type="ARBA" id="ARBA00023136"/>
    </source>
</evidence>
<dbReference type="Proteomes" id="UP000297527">
    <property type="component" value="Unassembled WGS sequence"/>
</dbReference>
<evidence type="ECO:0000313" key="8">
    <source>
        <dbReference type="Proteomes" id="UP000297527"/>
    </source>
</evidence>
<dbReference type="InterPro" id="IPR054549">
    <property type="entry name" value="UVB_sens_RUS_dom"/>
</dbReference>
<comment type="caution">
    <text evidence="7">The sequence shown here is derived from an EMBL/GenBank/DDBJ whole genome shotgun (WGS) entry which is preliminary data.</text>
</comment>
<comment type="subcellular location">
    <subcellularLocation>
        <location evidence="1">Membrane</location>
    </subcellularLocation>
</comment>
<accession>A0A4Z1HJK7</accession>
<evidence type="ECO:0000256" key="1">
    <source>
        <dbReference type="ARBA" id="ARBA00004370"/>
    </source>
</evidence>
<keyword evidence="8" id="KW-1185">Reference proteome</keyword>
<proteinExistence type="inferred from homology"/>
<dbReference type="PANTHER" id="PTHR12770">
    <property type="entry name" value="RUS1 FAMILY PROTEIN C16ORF58"/>
    <property type="match status" value="1"/>
</dbReference>
<evidence type="ECO:0000259" key="6">
    <source>
        <dbReference type="Pfam" id="PF04884"/>
    </source>
</evidence>
<gene>
    <name evidence="7" type="ORF">BCON_0411g00060</name>
</gene>